<name>A0AAN9J2D5_CROPI</name>
<dbReference type="Proteomes" id="UP001372338">
    <property type="component" value="Unassembled WGS sequence"/>
</dbReference>
<gene>
    <name evidence="1" type="ORF">RIF29_05743</name>
</gene>
<evidence type="ECO:0000313" key="2">
    <source>
        <dbReference type="Proteomes" id="UP001372338"/>
    </source>
</evidence>
<keyword evidence="2" id="KW-1185">Reference proteome</keyword>
<organism evidence="1 2">
    <name type="scientific">Crotalaria pallida</name>
    <name type="common">Smooth rattlebox</name>
    <name type="synonym">Crotalaria striata</name>
    <dbReference type="NCBI Taxonomy" id="3830"/>
    <lineage>
        <taxon>Eukaryota</taxon>
        <taxon>Viridiplantae</taxon>
        <taxon>Streptophyta</taxon>
        <taxon>Embryophyta</taxon>
        <taxon>Tracheophyta</taxon>
        <taxon>Spermatophyta</taxon>
        <taxon>Magnoliopsida</taxon>
        <taxon>eudicotyledons</taxon>
        <taxon>Gunneridae</taxon>
        <taxon>Pentapetalae</taxon>
        <taxon>rosids</taxon>
        <taxon>fabids</taxon>
        <taxon>Fabales</taxon>
        <taxon>Fabaceae</taxon>
        <taxon>Papilionoideae</taxon>
        <taxon>50 kb inversion clade</taxon>
        <taxon>genistoids sensu lato</taxon>
        <taxon>core genistoids</taxon>
        <taxon>Crotalarieae</taxon>
        <taxon>Crotalaria</taxon>
    </lineage>
</organism>
<comment type="caution">
    <text evidence="1">The sequence shown here is derived from an EMBL/GenBank/DDBJ whole genome shotgun (WGS) entry which is preliminary data.</text>
</comment>
<dbReference type="EMBL" id="JAYWIO010000001">
    <property type="protein sequence ID" value="KAK7290940.1"/>
    <property type="molecule type" value="Genomic_DNA"/>
</dbReference>
<evidence type="ECO:0000313" key="1">
    <source>
        <dbReference type="EMBL" id="KAK7290940.1"/>
    </source>
</evidence>
<proteinExistence type="predicted"/>
<accession>A0AAN9J2D5</accession>
<dbReference type="AlphaFoldDB" id="A0AAN9J2D5"/>
<sequence>MTFFPVTLLRSSLCTTLAPSFRDCRAPLDLPITIFVYRWIRHQQERMLLIFLSDDTSSPALSHCDVDDGKVVFVPWVETDFRTGEAPWWA</sequence>
<reference evidence="1 2" key="1">
    <citation type="submission" date="2024-01" db="EMBL/GenBank/DDBJ databases">
        <title>The genomes of 5 underutilized Papilionoideae crops provide insights into root nodulation and disease resistanc.</title>
        <authorList>
            <person name="Yuan L."/>
        </authorList>
    </citation>
    <scope>NUCLEOTIDE SEQUENCE [LARGE SCALE GENOMIC DNA]</scope>
    <source>
        <strain evidence="1">ZHUSHIDOU_FW_LH</strain>
        <tissue evidence="1">Leaf</tissue>
    </source>
</reference>
<protein>
    <submittedName>
        <fullName evidence="1">Uncharacterized protein</fullName>
    </submittedName>
</protein>